<reference evidence="2" key="1">
    <citation type="submission" date="2016-10" db="EMBL/GenBank/DDBJ databases">
        <authorList>
            <person name="Varghese N."/>
            <person name="Submissions S."/>
        </authorList>
    </citation>
    <scope>NUCLEOTIDE SEQUENCE [LARGE SCALE GENOMIC DNA]</scope>
    <source>
        <strain evidence="2">Ah-143</strain>
    </source>
</reference>
<keyword evidence="2" id="KW-1185">Reference proteome</keyword>
<sequence length="48" mass="5577">MKEGMLCAPSIVMSDKYLPPKICNDIYQVIHIKVNWLTDPNRVVWTQS</sequence>
<evidence type="ECO:0000313" key="2">
    <source>
        <dbReference type="Proteomes" id="UP000199187"/>
    </source>
</evidence>
<gene>
    <name evidence="1" type="ORF">SAMN05192562_102202</name>
</gene>
<proteinExistence type="predicted"/>
<accession>A0A1I7B0P9</accession>
<dbReference type="AlphaFoldDB" id="A0A1I7B0P9"/>
<evidence type="ECO:0000313" key="1">
    <source>
        <dbReference type="EMBL" id="SFT80753.1"/>
    </source>
</evidence>
<dbReference type="EMBL" id="FPAU01000002">
    <property type="protein sequence ID" value="SFT80753.1"/>
    <property type="molecule type" value="Genomic_DNA"/>
</dbReference>
<dbReference type="Proteomes" id="UP000199187">
    <property type="component" value="Unassembled WGS sequence"/>
</dbReference>
<name>A0A1I7B0P9_9ENTR</name>
<organism evidence="1 2">
    <name type="scientific">Kosakonia arachidis</name>
    <dbReference type="NCBI Taxonomy" id="551989"/>
    <lineage>
        <taxon>Bacteria</taxon>
        <taxon>Pseudomonadati</taxon>
        <taxon>Pseudomonadota</taxon>
        <taxon>Gammaproteobacteria</taxon>
        <taxon>Enterobacterales</taxon>
        <taxon>Enterobacteriaceae</taxon>
        <taxon>Kosakonia</taxon>
    </lineage>
</organism>
<protein>
    <submittedName>
        <fullName evidence="1">Uncharacterized protein</fullName>
    </submittedName>
</protein>